<dbReference type="RefSeq" id="WP_227896304.1">
    <property type="nucleotide sequence ID" value="NZ_CP099466.1"/>
</dbReference>
<name>A0A9X1SD76_9MICC</name>
<accession>A0A9X1SD76</accession>
<dbReference type="Proteomes" id="UP001139158">
    <property type="component" value="Unassembled WGS sequence"/>
</dbReference>
<proteinExistence type="predicted"/>
<reference evidence="3" key="1">
    <citation type="submission" date="2021-10" db="EMBL/GenBank/DDBJ databases">
        <title>Novel species in genus Arthrobacter.</title>
        <authorList>
            <person name="Liu Y."/>
        </authorList>
    </citation>
    <scope>NUCLEOTIDE SEQUENCE</scope>
    <source>
        <strain evidence="3">Zg-Y453</strain>
    </source>
</reference>
<gene>
    <name evidence="3" type="ORF">LJ757_11555</name>
</gene>
<feature type="region of interest" description="Disordered" evidence="1">
    <location>
        <begin position="27"/>
        <end position="49"/>
    </location>
</feature>
<organism evidence="3 4">
    <name type="scientific">Arthrobacter caoxuetaonis</name>
    <dbReference type="NCBI Taxonomy" id="2886935"/>
    <lineage>
        <taxon>Bacteria</taxon>
        <taxon>Bacillati</taxon>
        <taxon>Actinomycetota</taxon>
        <taxon>Actinomycetes</taxon>
        <taxon>Micrococcales</taxon>
        <taxon>Micrococcaceae</taxon>
        <taxon>Arthrobacter</taxon>
    </lineage>
</organism>
<keyword evidence="2" id="KW-0732">Signal</keyword>
<dbReference type="EMBL" id="JAJFZV010000011">
    <property type="protein sequence ID" value="MCC3298437.1"/>
    <property type="molecule type" value="Genomic_DNA"/>
</dbReference>
<evidence type="ECO:0000313" key="3">
    <source>
        <dbReference type="EMBL" id="MCC3298437.1"/>
    </source>
</evidence>
<feature type="compositionally biased region" description="Low complexity" evidence="1">
    <location>
        <begin position="27"/>
        <end position="46"/>
    </location>
</feature>
<evidence type="ECO:0000256" key="1">
    <source>
        <dbReference type="SAM" id="MobiDB-lite"/>
    </source>
</evidence>
<protein>
    <submittedName>
        <fullName evidence="3">Uncharacterized protein</fullName>
    </submittedName>
</protein>
<comment type="caution">
    <text evidence="3">The sequence shown here is derived from an EMBL/GenBank/DDBJ whole genome shotgun (WGS) entry which is preliminary data.</text>
</comment>
<dbReference type="AlphaFoldDB" id="A0A9X1SD76"/>
<keyword evidence="4" id="KW-1185">Reference proteome</keyword>
<feature type="signal peptide" evidence="2">
    <location>
        <begin position="1"/>
        <end position="22"/>
    </location>
</feature>
<feature type="chain" id="PRO_5040850651" evidence="2">
    <location>
        <begin position="23"/>
        <end position="254"/>
    </location>
</feature>
<sequence length="254" mass="25663">MRKTAAVPVLALLLLITGCTNAESEAVASPVPASPSASPSSTTAVEATEEQTCSALLGNDGKGPLYQAISLVMIGDGTFGFAGSPDAVGPLDETLRGIAADAPSAMAPQLKELTQAMGGVIALAEKPSGAATFDPYAWTGTIGEILSVCARYEAGMAVPPADGISTAYPGYPLVVDAASVDYRVAAWFSSRLKDGRLVALAPGLYGAYDPDVPDLSGYYVSPAVAGDSAMKQTVFPGSGGTASWSGVRPGTQEP</sequence>
<evidence type="ECO:0000256" key="2">
    <source>
        <dbReference type="SAM" id="SignalP"/>
    </source>
</evidence>
<dbReference type="PROSITE" id="PS51257">
    <property type="entry name" value="PROKAR_LIPOPROTEIN"/>
    <property type="match status" value="1"/>
</dbReference>
<evidence type="ECO:0000313" key="4">
    <source>
        <dbReference type="Proteomes" id="UP001139158"/>
    </source>
</evidence>